<dbReference type="HOGENOM" id="CLU_1804233_0_0_5"/>
<dbReference type="EMBL" id="CP000759">
    <property type="protein sequence ID" value="ABS15977.1"/>
    <property type="molecule type" value="Genomic_DNA"/>
</dbReference>
<evidence type="ECO:0000313" key="3">
    <source>
        <dbReference type="Proteomes" id="UP000002301"/>
    </source>
</evidence>
<gene>
    <name evidence="2" type="ordered locus">Oant_3269</name>
</gene>
<keyword evidence="3" id="KW-1185">Reference proteome</keyword>
<evidence type="ECO:0000256" key="1">
    <source>
        <dbReference type="SAM" id="Phobius"/>
    </source>
</evidence>
<dbReference type="AlphaFoldDB" id="A6X423"/>
<organism evidence="2 3">
    <name type="scientific">Brucella anthropi (strain ATCC 49188 / DSM 6882 / CCUG 24695 / JCM 21032 / LMG 3331 / NBRC 15819 / NCTC 12168 / Alc 37)</name>
    <name type="common">Ochrobactrum anthropi</name>
    <dbReference type="NCBI Taxonomy" id="439375"/>
    <lineage>
        <taxon>Bacteria</taxon>
        <taxon>Pseudomonadati</taxon>
        <taxon>Pseudomonadota</taxon>
        <taxon>Alphaproteobacteria</taxon>
        <taxon>Hyphomicrobiales</taxon>
        <taxon>Brucellaceae</taxon>
        <taxon>Brucella/Ochrobactrum group</taxon>
        <taxon>Brucella</taxon>
    </lineage>
</organism>
<proteinExistence type="predicted"/>
<dbReference type="PATRIC" id="fig|439375.7.peg.3426"/>
<reference evidence="2 3" key="1">
    <citation type="journal article" date="2011" name="J. Bacteriol.">
        <title>Genome of Ochrobactrum anthropi ATCC 49188 T, a versatile opportunistic pathogen and symbiont of several eukaryotic hosts.</title>
        <authorList>
            <person name="Chain P.S."/>
            <person name="Lang D.M."/>
            <person name="Comerci D.J."/>
            <person name="Malfatti S.A."/>
            <person name="Vergez L.M."/>
            <person name="Shin M."/>
            <person name="Ugalde R.A."/>
            <person name="Garcia E."/>
            <person name="Tolmasky M.E."/>
        </authorList>
    </citation>
    <scope>NUCLEOTIDE SEQUENCE [LARGE SCALE GENOMIC DNA]</scope>
    <source>
        <strain evidence="3">ATCC 49188 / DSM 6882 / CCUG 24695 / JCM 21032 / LMG 3331 / NBRC 15819 / NCTC 12168 / Alc 37</strain>
    </source>
</reference>
<sequence length="143" mass="16338">MAETVNTLVKIRNAEREGVNEFLQERFAEVFSKVRAKQKDATRTNYSGGSIIRPWGFKAVSTVQSSSDDALIVKLWGRPKFQLMGYVAMLLMIGGFLCLVVNPIEYWFCAVLIVFFYIALISERKSTAKKINQLMEEVKIRFS</sequence>
<keyword evidence="1" id="KW-1133">Transmembrane helix</keyword>
<dbReference type="RefSeq" id="WP_012092712.1">
    <property type="nucleotide sequence ID" value="NC_009668.1"/>
</dbReference>
<evidence type="ECO:0000313" key="2">
    <source>
        <dbReference type="EMBL" id="ABS15977.1"/>
    </source>
</evidence>
<dbReference type="KEGG" id="oan:Oant_3269"/>
<keyword evidence="1" id="KW-0812">Transmembrane</keyword>
<dbReference type="Proteomes" id="UP000002301">
    <property type="component" value="Chromosome 2"/>
</dbReference>
<feature type="transmembrane region" description="Helical" evidence="1">
    <location>
        <begin position="104"/>
        <end position="121"/>
    </location>
</feature>
<keyword evidence="1" id="KW-0472">Membrane</keyword>
<feature type="transmembrane region" description="Helical" evidence="1">
    <location>
        <begin position="81"/>
        <end position="98"/>
    </location>
</feature>
<name>A6X423_BRUA4</name>
<accession>A6X423</accession>
<protein>
    <submittedName>
        <fullName evidence="2">Uncharacterized protein</fullName>
    </submittedName>
</protein>